<evidence type="ECO:0000256" key="6">
    <source>
        <dbReference type="ARBA" id="ARBA00022989"/>
    </source>
</evidence>
<sequence length="551" mass="60486">MVQSRFAHYLLLALVMALVTLPNLGASSLWDVDEGVNAGCTREMMESGTWVVPTFNGELRTAKPVMLYWLQRVSFNLFGVGEWAARLPAVLLGLGTVLLTYELARRMFDAATGLLAGIVLATAIEFCKLSHAATPDAPLIFFITLTLYLFWVGHEHGGRTWFYTAAVASGLATLTKGPVGLAMPGLIVFVYFLWNRELKRFLDIRLIRGILLWVLVAVPWYAVVIAETRGAYLAFFRNENAGRFLNAMEGHRGPVVYYVGALFAFFAPWCVFLGGAIWFAVRSATPRTLSSVGGLPMQDVRANRFLLCWAGAYLIFFSLAATKLPNYIGPLYPAVAILTARFLVRWRTAEITLPKWVMPAATIGVGVVGTVFVAALLVGGGAIPLNLKGQRIVPGLAKWAPVGGVLIVAAGLMAWFLAKGQRLQFVRTVTAATVLFIGTLAAFVVNELDPYKAPKSLVAESGTHQPDREIRLASLDYTQPSVTFYAERKVERMQSALEASTFLAMPLPAYLFVPANVWDEQLAGKVASPYRVVARRFDFYRNGDVLVVTNQ</sequence>
<keyword evidence="5 8" id="KW-0812">Transmembrane</keyword>
<accession>A0A5C1AAJ9</accession>
<evidence type="ECO:0000256" key="4">
    <source>
        <dbReference type="ARBA" id="ARBA00022679"/>
    </source>
</evidence>
<reference evidence="11" key="1">
    <citation type="submission" date="2019-08" db="EMBL/GenBank/DDBJ databases">
        <title>Limnoglobus roseus gen. nov., sp. nov., a novel freshwater planctomycete with a giant genome from the family Gemmataceae.</title>
        <authorList>
            <person name="Kulichevskaya I.S."/>
            <person name="Naumoff D.G."/>
            <person name="Miroshnikov K."/>
            <person name="Ivanova A."/>
            <person name="Philippov D.A."/>
            <person name="Hakobyan A."/>
            <person name="Rijpstra I.C."/>
            <person name="Sinninghe Damste J.S."/>
            <person name="Liesack W."/>
            <person name="Dedysh S.N."/>
        </authorList>
    </citation>
    <scope>NUCLEOTIDE SEQUENCE [LARGE SCALE GENOMIC DNA]</scope>
    <source>
        <strain evidence="11">PX52</strain>
    </source>
</reference>
<proteinExistence type="predicted"/>
<dbReference type="RefSeq" id="WP_149110035.1">
    <property type="nucleotide sequence ID" value="NZ_CP042425.1"/>
</dbReference>
<keyword evidence="3" id="KW-0328">Glycosyltransferase</keyword>
<feature type="transmembrane region" description="Helical" evidence="8">
    <location>
        <begin position="425"/>
        <end position="445"/>
    </location>
</feature>
<dbReference type="KEGG" id="lrs:PX52LOC_02118"/>
<feature type="transmembrane region" description="Helical" evidence="8">
    <location>
        <begin position="356"/>
        <end position="379"/>
    </location>
</feature>
<evidence type="ECO:0000256" key="8">
    <source>
        <dbReference type="SAM" id="Phobius"/>
    </source>
</evidence>
<evidence type="ECO:0000256" key="2">
    <source>
        <dbReference type="ARBA" id="ARBA00022475"/>
    </source>
</evidence>
<keyword evidence="11" id="KW-1185">Reference proteome</keyword>
<feature type="domain" description="Glycosyltransferase RgtA/B/C/D-like" evidence="9">
    <location>
        <begin position="63"/>
        <end position="220"/>
    </location>
</feature>
<name>A0A5C1AAJ9_9BACT</name>
<organism evidence="10 11">
    <name type="scientific">Limnoglobus roseus</name>
    <dbReference type="NCBI Taxonomy" id="2598579"/>
    <lineage>
        <taxon>Bacteria</taxon>
        <taxon>Pseudomonadati</taxon>
        <taxon>Planctomycetota</taxon>
        <taxon>Planctomycetia</taxon>
        <taxon>Gemmatales</taxon>
        <taxon>Gemmataceae</taxon>
        <taxon>Limnoglobus</taxon>
    </lineage>
</organism>
<dbReference type="Proteomes" id="UP000324974">
    <property type="component" value="Chromosome"/>
</dbReference>
<feature type="transmembrane region" description="Helical" evidence="8">
    <location>
        <begin position="399"/>
        <end position="418"/>
    </location>
</feature>
<comment type="subcellular location">
    <subcellularLocation>
        <location evidence="1">Cell membrane</location>
        <topology evidence="1">Multi-pass membrane protein</topology>
    </subcellularLocation>
</comment>
<evidence type="ECO:0000256" key="7">
    <source>
        <dbReference type="ARBA" id="ARBA00023136"/>
    </source>
</evidence>
<feature type="transmembrane region" description="Helical" evidence="8">
    <location>
        <begin position="302"/>
        <end position="321"/>
    </location>
</feature>
<dbReference type="GO" id="GO:0016763">
    <property type="term" value="F:pentosyltransferase activity"/>
    <property type="evidence" value="ECO:0007669"/>
    <property type="project" value="TreeGrafter"/>
</dbReference>
<gene>
    <name evidence="10" type="ORF">PX52LOC_02118</name>
</gene>
<dbReference type="Pfam" id="PF13231">
    <property type="entry name" value="PMT_2"/>
    <property type="match status" value="1"/>
</dbReference>
<feature type="transmembrane region" description="Helical" evidence="8">
    <location>
        <begin position="206"/>
        <end position="226"/>
    </location>
</feature>
<dbReference type="GO" id="GO:0009103">
    <property type="term" value="P:lipopolysaccharide biosynthetic process"/>
    <property type="evidence" value="ECO:0007669"/>
    <property type="project" value="UniProtKB-ARBA"/>
</dbReference>
<dbReference type="GO" id="GO:0005886">
    <property type="term" value="C:plasma membrane"/>
    <property type="evidence" value="ECO:0007669"/>
    <property type="project" value="UniProtKB-SubCell"/>
</dbReference>
<protein>
    <submittedName>
        <fullName evidence="10">GT83 family glycosyltransferase</fullName>
    </submittedName>
</protein>
<dbReference type="EMBL" id="CP042425">
    <property type="protein sequence ID" value="QEL15203.1"/>
    <property type="molecule type" value="Genomic_DNA"/>
</dbReference>
<keyword evidence="4 10" id="KW-0808">Transferase</keyword>
<evidence type="ECO:0000256" key="3">
    <source>
        <dbReference type="ARBA" id="ARBA00022676"/>
    </source>
</evidence>
<feature type="transmembrane region" description="Helical" evidence="8">
    <location>
        <begin position="177"/>
        <end position="194"/>
    </location>
</feature>
<dbReference type="InterPro" id="IPR038731">
    <property type="entry name" value="RgtA/B/C-like"/>
</dbReference>
<keyword evidence="7 8" id="KW-0472">Membrane</keyword>
<feature type="transmembrane region" description="Helical" evidence="8">
    <location>
        <begin position="83"/>
        <end position="101"/>
    </location>
</feature>
<dbReference type="InterPro" id="IPR050297">
    <property type="entry name" value="LipidA_mod_glycosyltrf_83"/>
</dbReference>
<keyword evidence="6 8" id="KW-1133">Transmembrane helix</keyword>
<dbReference type="PANTHER" id="PTHR33908">
    <property type="entry name" value="MANNOSYLTRANSFERASE YKCB-RELATED"/>
    <property type="match status" value="1"/>
</dbReference>
<feature type="transmembrane region" description="Helical" evidence="8">
    <location>
        <begin position="139"/>
        <end position="157"/>
    </location>
</feature>
<evidence type="ECO:0000313" key="11">
    <source>
        <dbReference type="Proteomes" id="UP000324974"/>
    </source>
</evidence>
<keyword evidence="2" id="KW-1003">Cell membrane</keyword>
<dbReference type="OrthoDB" id="9815691at2"/>
<dbReference type="GO" id="GO:0010041">
    <property type="term" value="P:response to iron(III) ion"/>
    <property type="evidence" value="ECO:0007669"/>
    <property type="project" value="TreeGrafter"/>
</dbReference>
<dbReference type="AlphaFoldDB" id="A0A5C1AAJ9"/>
<evidence type="ECO:0000259" key="9">
    <source>
        <dbReference type="Pfam" id="PF13231"/>
    </source>
</evidence>
<evidence type="ECO:0000313" key="10">
    <source>
        <dbReference type="EMBL" id="QEL15203.1"/>
    </source>
</evidence>
<feature type="transmembrane region" description="Helical" evidence="8">
    <location>
        <begin position="327"/>
        <end position="344"/>
    </location>
</feature>
<evidence type="ECO:0000256" key="1">
    <source>
        <dbReference type="ARBA" id="ARBA00004651"/>
    </source>
</evidence>
<feature type="transmembrane region" description="Helical" evidence="8">
    <location>
        <begin position="255"/>
        <end position="281"/>
    </location>
</feature>
<evidence type="ECO:0000256" key="5">
    <source>
        <dbReference type="ARBA" id="ARBA00022692"/>
    </source>
</evidence>
<dbReference type="PANTHER" id="PTHR33908:SF3">
    <property type="entry name" value="UNDECAPRENYL PHOSPHATE-ALPHA-4-AMINO-4-DEOXY-L-ARABINOSE ARABINOSYL TRANSFERASE"/>
    <property type="match status" value="1"/>
</dbReference>